<reference evidence="3" key="1">
    <citation type="submission" date="2020-12" db="UniProtKB">
        <authorList>
            <consortium name="WormBaseParasite"/>
        </authorList>
    </citation>
    <scope>IDENTIFICATION</scope>
    <source>
        <strain evidence="3">MHco3</strain>
    </source>
</reference>
<name>A0A7I4YXQ9_HAECO</name>
<feature type="compositionally biased region" description="Acidic residues" evidence="1">
    <location>
        <begin position="273"/>
        <end position="314"/>
    </location>
</feature>
<feature type="region of interest" description="Disordered" evidence="1">
    <location>
        <begin position="246"/>
        <end position="320"/>
    </location>
</feature>
<feature type="compositionally biased region" description="Basic and acidic residues" evidence="1">
    <location>
        <begin position="247"/>
        <end position="256"/>
    </location>
</feature>
<protein>
    <submittedName>
        <fullName evidence="3">CCHC-type domain-containing protein</fullName>
    </submittedName>
</protein>
<dbReference type="WBParaSite" id="HCON_00154960-00001">
    <property type="protein sequence ID" value="HCON_00154960-00001"/>
    <property type="gene ID" value="HCON_00154960"/>
</dbReference>
<dbReference type="OrthoDB" id="5846362at2759"/>
<proteinExistence type="predicted"/>
<keyword evidence="2" id="KW-1185">Reference proteome</keyword>
<accession>A0A7I4YXQ9</accession>
<evidence type="ECO:0000256" key="1">
    <source>
        <dbReference type="SAM" id="MobiDB-lite"/>
    </source>
</evidence>
<feature type="region of interest" description="Disordered" evidence="1">
    <location>
        <begin position="211"/>
        <end position="231"/>
    </location>
</feature>
<evidence type="ECO:0000313" key="2">
    <source>
        <dbReference type="Proteomes" id="UP000025227"/>
    </source>
</evidence>
<dbReference type="Proteomes" id="UP000025227">
    <property type="component" value="Unplaced"/>
</dbReference>
<dbReference type="AlphaFoldDB" id="A0A7I4YXQ9"/>
<organism evidence="2 3">
    <name type="scientific">Haemonchus contortus</name>
    <name type="common">Barber pole worm</name>
    <dbReference type="NCBI Taxonomy" id="6289"/>
    <lineage>
        <taxon>Eukaryota</taxon>
        <taxon>Metazoa</taxon>
        <taxon>Ecdysozoa</taxon>
        <taxon>Nematoda</taxon>
        <taxon>Chromadorea</taxon>
        <taxon>Rhabditida</taxon>
        <taxon>Rhabditina</taxon>
        <taxon>Rhabditomorpha</taxon>
        <taxon>Strongyloidea</taxon>
        <taxon>Trichostrongylidae</taxon>
        <taxon>Haemonchus</taxon>
    </lineage>
</organism>
<sequence>MPIERVNEVENLKEQLRQAQRSLHQLKCAIPILPDADVLYEKIVRTCTDHYTHTQAVTSLEEKLRRLRLSDKPSEQRLSEIGSLNLEIDYLTLQFRFCRSQLFTLFSVPPLLIALDKMTPQEWETLMRRPQETSPNKPLVMDLNTLENITFDQLQALNSLRFSLNDFRAEAQNDADKEQLPFEGEPRNRLDSMQKFNLDIQDAVKNALHGKAPAPVQDAGEGTPKVRGEDEIIRENEEFIEGLIESGSEHDDHDDQVSVDEDMGSDSAHDDLSEAEGSEEEPEEVWQEEPDEPEQEEPEDEDQRELDDEDDIPEEFPRRENLRRRAIQIENEIRSTEQAIHNFEEILRQYEQEPLCPPRRFDLGRIVRGNERYMKCAFCEASGIHYSDSCTAFRDPLERRELIREAGRCWTCLERMCARGATCRKYLTPCFYCRDRGHHSALCDFPDHSDYIRTRMEDAKEGRRRSLNRLRDLQRERAYLGVDL</sequence>
<evidence type="ECO:0000313" key="3">
    <source>
        <dbReference type="WBParaSite" id="HCON_00154960-00001"/>
    </source>
</evidence>
<dbReference type="OMA" id="HNCATRM"/>